<dbReference type="Proteomes" id="UP001342314">
    <property type="component" value="Unassembled WGS sequence"/>
</dbReference>
<dbReference type="Gene3D" id="2.20.25.530">
    <property type="match status" value="1"/>
</dbReference>
<evidence type="ECO:0000256" key="2">
    <source>
        <dbReference type="ARBA" id="ARBA00019062"/>
    </source>
</evidence>
<evidence type="ECO:0000256" key="1">
    <source>
        <dbReference type="ARBA" id="ARBA00004123"/>
    </source>
</evidence>
<comment type="function">
    <text evidence="4">Non catalytic subunit of RNase H2, an endonuclease that specifically degrades the RNA of RNA:DNA hybrids. Participates in DNA replication, possibly by mediating the removal of lagging-strand Okazaki fragment RNA primers during DNA replication. Mediates the excision of single ribonucleotides from DNA:RNA duplexes.</text>
</comment>
<dbReference type="InterPro" id="IPR041195">
    <property type="entry name" value="Rnh202_N"/>
</dbReference>
<dbReference type="PANTHER" id="PTHR13383">
    <property type="entry name" value="RIBONUCLEASE H2 SUBUNIT B"/>
    <property type="match status" value="1"/>
</dbReference>
<evidence type="ECO:0000259" key="8">
    <source>
        <dbReference type="Pfam" id="PF17745"/>
    </source>
</evidence>
<dbReference type="Pfam" id="PF09468">
    <property type="entry name" value="RNase_H2-Ydr279"/>
    <property type="match status" value="1"/>
</dbReference>
<comment type="caution">
    <text evidence="9">The sequence shown here is derived from an EMBL/GenBank/DDBJ whole genome shotgun (WGS) entry which is preliminary data.</text>
</comment>
<evidence type="ECO:0000259" key="7">
    <source>
        <dbReference type="Pfam" id="PF09468"/>
    </source>
</evidence>
<protein>
    <recommendedName>
        <fullName evidence="2">Ribonuclease H2 subunit B</fullName>
    </recommendedName>
    <alternativeName>
        <fullName evidence="5">Ribonuclease HI subunit B</fullName>
    </alternativeName>
</protein>
<feature type="compositionally biased region" description="Polar residues" evidence="6">
    <location>
        <begin position="223"/>
        <end position="233"/>
    </location>
</feature>
<evidence type="ECO:0000313" key="9">
    <source>
        <dbReference type="EMBL" id="GJN91104.1"/>
    </source>
</evidence>
<evidence type="ECO:0000256" key="5">
    <source>
        <dbReference type="ARBA" id="ARBA00033464"/>
    </source>
</evidence>
<dbReference type="GO" id="GO:0032299">
    <property type="term" value="C:ribonuclease H2 complex"/>
    <property type="evidence" value="ECO:0007669"/>
    <property type="project" value="InterPro"/>
</dbReference>
<dbReference type="InterPro" id="IPR019024">
    <property type="entry name" value="RNase_H2_suB_wHTH"/>
</dbReference>
<dbReference type="GO" id="GO:0005654">
    <property type="term" value="C:nucleoplasm"/>
    <property type="evidence" value="ECO:0007669"/>
    <property type="project" value="TreeGrafter"/>
</dbReference>
<dbReference type="Gene3D" id="1.10.20.120">
    <property type="match status" value="1"/>
</dbReference>
<dbReference type="Pfam" id="PF17745">
    <property type="entry name" value="Ydr279_N"/>
    <property type="match status" value="1"/>
</dbReference>
<feature type="domain" description="Ribonuclease H2 subunit B wHTH" evidence="7">
    <location>
        <begin position="146"/>
        <end position="288"/>
    </location>
</feature>
<sequence length="397" mass="43061">MERKHLCVLPEGVPLDSSDPSTSSARFLRLPHPRSRQPSLFLPYSSSISSPDGLLEVQKISLDADKSRSWFIEQETVSDGSLTLFSPFDPVFLAISYLSLLPPHFQAYSDLWESIGQLRFDGHGTNKATKKDAQPACESENQADFAEDVARLSRMECVRMRLAEVCETQEHESTTLYRLSQKSALDLLRAKVDALADAASGVFGPLEPTEPGEDIKREEDKPSSAQSDGQDPSNAGVPSRYETVSRGLAKEDAGSGHGLTAQLQTEARQKYAISIIANYLPPTLAKSLLASYTFPELTKYLSANTTSNVLQTTYLPGRGSAKLEANGESDQGFGAAAKKRKAEQSKGSRGVEALKKVNTKGMSSLKDLFGKQAAKKTAAPSADEKETGGPAKKKRKT</sequence>
<dbReference type="InterPro" id="IPR040456">
    <property type="entry name" value="RNase_H2_suB"/>
</dbReference>
<feature type="region of interest" description="Disordered" evidence="6">
    <location>
        <begin position="201"/>
        <end position="241"/>
    </location>
</feature>
<evidence type="ECO:0000256" key="3">
    <source>
        <dbReference type="ARBA" id="ARBA00023242"/>
    </source>
</evidence>
<evidence type="ECO:0000313" key="10">
    <source>
        <dbReference type="Proteomes" id="UP001342314"/>
    </source>
</evidence>
<feature type="compositionally biased region" description="Basic and acidic residues" evidence="6">
    <location>
        <begin position="213"/>
        <end position="222"/>
    </location>
</feature>
<dbReference type="PANTHER" id="PTHR13383:SF11">
    <property type="entry name" value="RIBONUCLEASE H2 SUBUNIT B"/>
    <property type="match status" value="1"/>
</dbReference>
<dbReference type="GO" id="GO:0006401">
    <property type="term" value="P:RNA catabolic process"/>
    <property type="evidence" value="ECO:0007669"/>
    <property type="project" value="TreeGrafter"/>
</dbReference>
<dbReference type="EMBL" id="BQKY01000008">
    <property type="protein sequence ID" value="GJN91104.1"/>
    <property type="molecule type" value="Genomic_DNA"/>
</dbReference>
<gene>
    <name evidence="9" type="ORF">Rhopal_004121-T1</name>
</gene>
<comment type="subcellular location">
    <subcellularLocation>
        <location evidence="1">Nucleus</location>
    </subcellularLocation>
</comment>
<accession>A0AAV5GKV1</accession>
<keyword evidence="3" id="KW-0539">Nucleus</keyword>
<reference evidence="9 10" key="1">
    <citation type="submission" date="2021-12" db="EMBL/GenBank/DDBJ databases">
        <title>High titer production of polyol ester of fatty acids by Rhodotorula paludigena BS15 towards product separation-free biomass refinery.</title>
        <authorList>
            <person name="Mano J."/>
            <person name="Ono H."/>
            <person name="Tanaka T."/>
            <person name="Naito K."/>
            <person name="Sushida H."/>
            <person name="Ike M."/>
            <person name="Tokuyasu K."/>
            <person name="Kitaoka M."/>
        </authorList>
    </citation>
    <scope>NUCLEOTIDE SEQUENCE [LARGE SCALE GENOMIC DNA]</scope>
    <source>
        <strain evidence="9 10">BS15</strain>
    </source>
</reference>
<organism evidence="9 10">
    <name type="scientific">Rhodotorula paludigena</name>
    <dbReference type="NCBI Taxonomy" id="86838"/>
    <lineage>
        <taxon>Eukaryota</taxon>
        <taxon>Fungi</taxon>
        <taxon>Dikarya</taxon>
        <taxon>Basidiomycota</taxon>
        <taxon>Pucciniomycotina</taxon>
        <taxon>Microbotryomycetes</taxon>
        <taxon>Sporidiobolales</taxon>
        <taxon>Sporidiobolaceae</taxon>
        <taxon>Rhodotorula</taxon>
    </lineage>
</organism>
<evidence type="ECO:0000256" key="6">
    <source>
        <dbReference type="SAM" id="MobiDB-lite"/>
    </source>
</evidence>
<keyword evidence="10" id="KW-1185">Reference proteome</keyword>
<proteinExistence type="predicted"/>
<evidence type="ECO:0000256" key="4">
    <source>
        <dbReference type="ARBA" id="ARBA00024778"/>
    </source>
</evidence>
<name>A0AAV5GKV1_9BASI</name>
<feature type="region of interest" description="Disordered" evidence="6">
    <location>
        <begin position="321"/>
        <end position="397"/>
    </location>
</feature>
<dbReference type="AlphaFoldDB" id="A0AAV5GKV1"/>
<feature type="domain" description="Rnh202 triple barrel" evidence="8">
    <location>
        <begin position="21"/>
        <end position="89"/>
    </location>
</feature>